<dbReference type="GeneID" id="24810597"/>
<dbReference type="Pfam" id="PF13302">
    <property type="entry name" value="Acetyltransf_3"/>
    <property type="match status" value="1"/>
</dbReference>
<evidence type="ECO:0000313" key="5">
    <source>
        <dbReference type="EMBL" id="AKB44402.1"/>
    </source>
</evidence>
<dbReference type="STRING" id="1434123.MSVAZ_2133"/>
<dbReference type="HOGENOM" id="CLU_013985_3_4_2"/>
<dbReference type="EMBL" id="CP009520">
    <property type="protein sequence ID" value="AKB44402.1"/>
    <property type="molecule type" value="Genomic_DNA"/>
</dbReference>
<protein>
    <submittedName>
        <fullName evidence="5">Ribosomal-protein-L7p-serine acetyltransferase</fullName>
    </submittedName>
</protein>
<evidence type="ECO:0000313" key="6">
    <source>
        <dbReference type="Proteomes" id="UP000033096"/>
    </source>
</evidence>
<dbReference type="PANTHER" id="PTHR43792">
    <property type="entry name" value="GNAT FAMILY, PUTATIVE (AFU_ORTHOLOGUE AFUA_3G00765)-RELATED-RELATED"/>
    <property type="match status" value="1"/>
</dbReference>
<dbReference type="SUPFAM" id="SSF55729">
    <property type="entry name" value="Acyl-CoA N-acyltransferases (Nat)"/>
    <property type="match status" value="1"/>
</dbReference>
<proteinExistence type="inferred from homology"/>
<evidence type="ECO:0000259" key="4">
    <source>
        <dbReference type="PROSITE" id="PS51186"/>
    </source>
</evidence>
<feature type="domain" description="N-acetyltransferase" evidence="4">
    <location>
        <begin position="3"/>
        <end position="165"/>
    </location>
</feature>
<sequence>MNFELRKWKKTDAESFFKYSNNTKIAKNMRDSFPSTLDDCRKTVESFSCNDETQQCCRAIIVNGEVAGSIALFLKNDVYCKSAEIAYWLGEPFWGRGIMSEAIKQLCWAAFEQYDIVRIFAEPYAQNIGSRKALEKAGFVLEGIMKKGVYKNGNFFDYCMYALVK</sequence>
<dbReference type="PATRIC" id="fig|1434123.4.peg.2600"/>
<dbReference type="Gene3D" id="3.40.630.30">
    <property type="match status" value="1"/>
</dbReference>
<dbReference type="GO" id="GO:0016747">
    <property type="term" value="F:acyltransferase activity, transferring groups other than amino-acyl groups"/>
    <property type="evidence" value="ECO:0007669"/>
    <property type="project" value="InterPro"/>
</dbReference>
<dbReference type="Proteomes" id="UP000033096">
    <property type="component" value="Chromosome"/>
</dbReference>
<dbReference type="PANTHER" id="PTHR43792:SF8">
    <property type="entry name" value="[RIBOSOMAL PROTEIN US5]-ALANINE N-ACETYLTRANSFERASE"/>
    <property type="match status" value="1"/>
</dbReference>
<dbReference type="KEGG" id="mvc:MSVAZ_2133"/>
<reference evidence="5 6" key="1">
    <citation type="submission" date="2014-07" db="EMBL/GenBank/DDBJ databases">
        <title>Methanogenic archaea and the global carbon cycle.</title>
        <authorList>
            <person name="Henriksen J.R."/>
            <person name="Luke J."/>
            <person name="Reinhart S."/>
            <person name="Benedict M.N."/>
            <person name="Youngblut N.D."/>
            <person name="Metcalf M.E."/>
            <person name="Whitaker R.J."/>
            <person name="Metcalf W.W."/>
        </authorList>
    </citation>
    <scope>NUCLEOTIDE SEQUENCE [LARGE SCALE GENOMIC DNA]</scope>
    <source>
        <strain evidence="5 6">Z-761</strain>
    </source>
</reference>
<comment type="similarity">
    <text evidence="3">Belongs to the acetyltransferase family. RimJ subfamily.</text>
</comment>
<dbReference type="AlphaFoldDB" id="A0A0E3Q4P6"/>
<dbReference type="InterPro" id="IPR016181">
    <property type="entry name" value="Acyl_CoA_acyltransferase"/>
</dbReference>
<evidence type="ECO:0000256" key="1">
    <source>
        <dbReference type="ARBA" id="ARBA00022679"/>
    </source>
</evidence>
<accession>A0A0E3Q4P6</accession>
<gene>
    <name evidence="5" type="ORF">MSVAZ_2133</name>
</gene>
<organism evidence="5 6">
    <name type="scientific">Methanosarcina vacuolata Z-761</name>
    <dbReference type="NCBI Taxonomy" id="1434123"/>
    <lineage>
        <taxon>Archaea</taxon>
        <taxon>Methanobacteriati</taxon>
        <taxon>Methanobacteriota</taxon>
        <taxon>Stenosarchaea group</taxon>
        <taxon>Methanomicrobia</taxon>
        <taxon>Methanosarcinales</taxon>
        <taxon>Methanosarcinaceae</taxon>
        <taxon>Methanosarcina</taxon>
    </lineage>
</organism>
<dbReference type="InterPro" id="IPR051531">
    <property type="entry name" value="N-acetyltransferase"/>
</dbReference>
<evidence type="ECO:0000256" key="3">
    <source>
        <dbReference type="ARBA" id="ARBA00038502"/>
    </source>
</evidence>
<dbReference type="PROSITE" id="PS51186">
    <property type="entry name" value="GNAT"/>
    <property type="match status" value="1"/>
</dbReference>
<keyword evidence="1 5" id="KW-0808">Transferase</keyword>
<dbReference type="RefSeq" id="WP_048121030.1">
    <property type="nucleotide sequence ID" value="NZ_CP009520.1"/>
</dbReference>
<keyword evidence="2" id="KW-0012">Acyltransferase</keyword>
<keyword evidence="6" id="KW-1185">Reference proteome</keyword>
<name>A0A0E3Q4P6_9EURY</name>
<dbReference type="InterPro" id="IPR000182">
    <property type="entry name" value="GNAT_dom"/>
</dbReference>
<evidence type="ECO:0000256" key="2">
    <source>
        <dbReference type="ARBA" id="ARBA00023315"/>
    </source>
</evidence>